<dbReference type="GO" id="GO:0003887">
    <property type="term" value="F:DNA-directed DNA polymerase activity"/>
    <property type="evidence" value="ECO:0007669"/>
    <property type="project" value="UniProtKB-KW"/>
</dbReference>
<evidence type="ECO:0000313" key="6">
    <source>
        <dbReference type="EMBL" id="MDP2538896.1"/>
    </source>
</evidence>
<keyword evidence="8" id="KW-1185">Reference proteome</keyword>
<proteinExistence type="predicted"/>
<dbReference type="InterPro" id="IPR027417">
    <property type="entry name" value="P-loop_NTPase"/>
</dbReference>
<reference evidence="5" key="2">
    <citation type="submission" date="2023-07" db="EMBL/GenBank/DDBJ databases">
        <authorList>
            <person name="Aydin F."/>
            <person name="Tarhane S."/>
            <person name="Saticioglu I.B."/>
            <person name="Karakaya E."/>
            <person name="Abay S."/>
            <person name="Guran O."/>
            <person name="Bozkurt E."/>
            <person name="Uzum N."/>
            <person name="Olgun K."/>
            <person name="Jablonski D."/>
        </authorList>
    </citation>
    <scope>NUCLEOTIDE SEQUENCE</scope>
    <source>
        <strain evidence="5">Faydin-H75</strain>
    </source>
</reference>
<protein>
    <submittedName>
        <fullName evidence="6">DNA polymerase III subunit delta</fullName>
        <ecNumber evidence="6">2.7.7.7</ecNumber>
    </submittedName>
</protein>
<dbReference type="RefSeq" id="WP_305516699.1">
    <property type="nucleotide sequence ID" value="NZ_JAUPEV010000003.1"/>
</dbReference>
<accession>A0AA90TBL7</accession>
<gene>
    <name evidence="5" type="ORF">Q5I04_02855</name>
    <name evidence="6" type="ORF">Q5I06_03785</name>
</gene>
<name>A0AA90TBL7_9HELI</name>
<dbReference type="EC" id="2.7.7.7" evidence="6"/>
<keyword evidence="3" id="KW-0235">DNA replication</keyword>
<keyword evidence="1 6" id="KW-0808">Transferase</keyword>
<dbReference type="EMBL" id="JAUPEV010000003">
    <property type="protein sequence ID" value="MDO7252853.1"/>
    <property type="molecule type" value="Genomic_DNA"/>
</dbReference>
<evidence type="ECO:0000313" key="5">
    <source>
        <dbReference type="EMBL" id="MDO7252853.1"/>
    </source>
</evidence>
<dbReference type="InterPro" id="IPR005790">
    <property type="entry name" value="DNA_polIII_delta"/>
</dbReference>
<evidence type="ECO:0000256" key="3">
    <source>
        <dbReference type="ARBA" id="ARBA00022705"/>
    </source>
</evidence>
<comment type="caution">
    <text evidence="6">The sequence shown here is derived from an EMBL/GenBank/DDBJ whole genome shotgun (WGS) entry which is preliminary data.</text>
</comment>
<dbReference type="Gene3D" id="1.10.8.60">
    <property type="match status" value="1"/>
</dbReference>
<dbReference type="NCBIfam" id="NF006302">
    <property type="entry name" value="PRK08487.1-5"/>
    <property type="match status" value="1"/>
</dbReference>
<dbReference type="GO" id="GO:0009360">
    <property type="term" value="C:DNA polymerase III complex"/>
    <property type="evidence" value="ECO:0007669"/>
    <property type="project" value="TreeGrafter"/>
</dbReference>
<dbReference type="Proteomes" id="UP001177258">
    <property type="component" value="Unassembled WGS sequence"/>
</dbReference>
<reference evidence="5 7" key="3">
    <citation type="journal article" date="2024" name="Syst. Appl. Microbiol.">
        <title>Helicobacter cappadocius sp. nov., from lizards: The first psychrotrophic Helicobacter species.</title>
        <authorList>
            <person name="Aydin F."/>
            <person name="Tarhane S."/>
            <person name="Karakaya E."/>
            <person name="Abay S."/>
            <person name="Kayman T."/>
            <person name="Guran O."/>
            <person name="Bozkurt E."/>
            <person name="Uzum N."/>
            <person name="Avci A."/>
            <person name="Olgun K."/>
            <person name="Jablonski D."/>
            <person name="Guran C."/>
            <person name="Burcin Saticioglu I."/>
        </authorList>
    </citation>
    <scope>NUCLEOTIDE SEQUENCE [LARGE SCALE GENOMIC DNA]</scope>
    <source>
        <strain evidence="5">Faydin-H75</strain>
        <strain evidence="7">faydin-H76</strain>
    </source>
</reference>
<dbReference type="GO" id="GO:0003677">
    <property type="term" value="F:DNA binding"/>
    <property type="evidence" value="ECO:0007669"/>
    <property type="project" value="InterPro"/>
</dbReference>
<dbReference type="GO" id="GO:0006261">
    <property type="term" value="P:DNA-templated DNA replication"/>
    <property type="evidence" value="ECO:0007669"/>
    <property type="project" value="TreeGrafter"/>
</dbReference>
<dbReference type="AlphaFoldDB" id="A0AA90TBL7"/>
<dbReference type="Gene3D" id="3.40.50.300">
    <property type="entry name" value="P-loop containing nucleotide triphosphate hydrolases"/>
    <property type="match status" value="1"/>
</dbReference>
<organism evidence="6 7">
    <name type="scientific">Helicobacter cappadocius</name>
    <dbReference type="NCBI Taxonomy" id="3063998"/>
    <lineage>
        <taxon>Bacteria</taxon>
        <taxon>Pseudomonadati</taxon>
        <taxon>Campylobacterota</taxon>
        <taxon>Epsilonproteobacteria</taxon>
        <taxon>Campylobacterales</taxon>
        <taxon>Helicobacteraceae</taxon>
        <taxon>Helicobacter</taxon>
    </lineage>
</organism>
<dbReference type="Proteomes" id="UP001240777">
    <property type="component" value="Unassembled WGS sequence"/>
</dbReference>
<keyword evidence="2 6" id="KW-0548">Nucleotidyltransferase</keyword>
<evidence type="ECO:0000313" key="8">
    <source>
        <dbReference type="Proteomes" id="UP001240777"/>
    </source>
</evidence>
<keyword evidence="4" id="KW-0239">DNA-directed DNA polymerase</keyword>
<reference evidence="6 8" key="1">
    <citation type="submission" date="2023-07" db="EMBL/GenBank/DDBJ databases">
        <title>Unpublished Manusciprt.</title>
        <authorList>
            <person name="Aydin F."/>
            <person name="Tarhane S."/>
            <person name="Saticioglu I.B."/>
            <person name="Karakaya E."/>
            <person name="Abay S."/>
            <person name="Guran O."/>
            <person name="Bozkurt E."/>
            <person name="Uzum N."/>
            <person name="Olgun K."/>
            <person name="Jablonski D."/>
        </authorList>
    </citation>
    <scope>NUCLEOTIDE SEQUENCE</scope>
    <source>
        <strain evidence="8">faydin-H75</strain>
        <strain evidence="6">Faydin-H76</strain>
    </source>
</reference>
<evidence type="ECO:0000256" key="2">
    <source>
        <dbReference type="ARBA" id="ARBA00022695"/>
    </source>
</evidence>
<evidence type="ECO:0000256" key="1">
    <source>
        <dbReference type="ARBA" id="ARBA00022679"/>
    </source>
</evidence>
<dbReference type="SUPFAM" id="SSF52540">
    <property type="entry name" value="P-loop containing nucleoside triphosphate hydrolases"/>
    <property type="match status" value="1"/>
</dbReference>
<dbReference type="NCBIfam" id="TIGR01128">
    <property type="entry name" value="holA"/>
    <property type="match status" value="1"/>
</dbReference>
<dbReference type="PANTHER" id="PTHR34388">
    <property type="entry name" value="DNA POLYMERASE III SUBUNIT DELTA"/>
    <property type="match status" value="1"/>
</dbReference>
<dbReference type="PANTHER" id="PTHR34388:SF1">
    <property type="entry name" value="DNA POLYMERASE III SUBUNIT DELTA"/>
    <property type="match status" value="1"/>
</dbReference>
<evidence type="ECO:0000313" key="7">
    <source>
        <dbReference type="Proteomes" id="UP001177258"/>
    </source>
</evidence>
<evidence type="ECO:0000256" key="4">
    <source>
        <dbReference type="ARBA" id="ARBA00022932"/>
    </source>
</evidence>
<dbReference type="EMBL" id="JAUYZK010000004">
    <property type="protein sequence ID" value="MDP2538896.1"/>
    <property type="molecule type" value="Genomic_DNA"/>
</dbReference>
<sequence length="329" mass="38192">MYKKDLDKLLEKSFPRATLLYGESNFLISYYSEKIARKITDKSNKTTFYYSDYDFRSVMDILGQSSLFGDESLVVLKLDKKLPKKDIDGLLNAIAVNTNNSLIIEFYRSDSKTNAEYAQDFRTFASAFKGQGVIDVRFFAPNFYECIALLRERANELNLDIQDRLLGVILNLQSNDLSIAHNELEKFTIFDRSISIEDIHKLSYGLGSVSIDELYNAIFEKKDALEILHKIQEEGLDDIEILREMERYFYQLFLFFAYIKSNGTPNAKDILGFSPPQIIVDKLASRAIKIKEEGYQKIFEMFRKWRNVSMKGEKNFSLSVLIKLQAYIR</sequence>